<dbReference type="InterPro" id="IPR009053">
    <property type="entry name" value="Prefoldin"/>
</dbReference>
<feature type="non-terminal residue" evidence="2">
    <location>
        <position position="144"/>
    </location>
</feature>
<dbReference type="PRINTS" id="PR01502">
    <property type="entry name" value="UXTPROTEIN"/>
</dbReference>
<reference evidence="2" key="1">
    <citation type="submission" date="2020-04" db="EMBL/GenBank/DDBJ databases">
        <authorList>
            <person name="Alioto T."/>
            <person name="Alioto T."/>
            <person name="Gomez Garrido J."/>
        </authorList>
    </citation>
    <scope>NUCLEOTIDE SEQUENCE</scope>
    <source>
        <strain evidence="2">A484AB</strain>
    </source>
</reference>
<dbReference type="GO" id="GO:0045944">
    <property type="term" value="P:positive regulation of transcription by RNA polymerase II"/>
    <property type="evidence" value="ECO:0007669"/>
    <property type="project" value="TreeGrafter"/>
</dbReference>
<dbReference type="Gene3D" id="1.10.287.370">
    <property type="match status" value="1"/>
</dbReference>
<dbReference type="PANTHER" id="PTHR13345:SF9">
    <property type="entry name" value="PROTEIN UXT"/>
    <property type="match status" value="1"/>
</dbReference>
<organism evidence="2 3">
    <name type="scientific">Paramuricea clavata</name>
    <name type="common">Red gorgonian</name>
    <name type="synonym">Violescent sea-whip</name>
    <dbReference type="NCBI Taxonomy" id="317549"/>
    <lineage>
        <taxon>Eukaryota</taxon>
        <taxon>Metazoa</taxon>
        <taxon>Cnidaria</taxon>
        <taxon>Anthozoa</taxon>
        <taxon>Octocorallia</taxon>
        <taxon>Malacalcyonacea</taxon>
        <taxon>Plexauridae</taxon>
        <taxon>Paramuricea</taxon>
    </lineage>
</organism>
<dbReference type="GO" id="GO:0016592">
    <property type="term" value="C:mediator complex"/>
    <property type="evidence" value="ECO:0007669"/>
    <property type="project" value="TreeGrafter"/>
</dbReference>
<dbReference type="GO" id="GO:0003714">
    <property type="term" value="F:transcription corepressor activity"/>
    <property type="evidence" value="ECO:0007669"/>
    <property type="project" value="InterPro"/>
</dbReference>
<sequence length="144" mass="16816">MAAKNANSENELDESNFEFKLPEKVRKYEDFINNNLKEDLRKVHEQRDELYSNIAEYLQLKNTIDRIQIFDGGKMRTQVDLGCNFYCQAEVKDTKMILVAVGYGFFVEFTLDEAVKFIDKKVEHLTKQAEELTKDSAKIKAHIK</sequence>
<dbReference type="InterPro" id="IPR004127">
    <property type="entry name" value="Prefoldin_subunit_alpha"/>
</dbReference>
<accession>A0A6S7H8F4</accession>
<evidence type="ECO:0000313" key="2">
    <source>
        <dbReference type="EMBL" id="CAB4000569.1"/>
    </source>
</evidence>
<dbReference type="Proteomes" id="UP001152795">
    <property type="component" value="Unassembled WGS sequence"/>
</dbReference>
<evidence type="ECO:0000313" key="3">
    <source>
        <dbReference type="Proteomes" id="UP001152795"/>
    </source>
</evidence>
<dbReference type="EMBL" id="CACRXK020003868">
    <property type="protein sequence ID" value="CAB4000569.1"/>
    <property type="molecule type" value="Genomic_DNA"/>
</dbReference>
<dbReference type="SUPFAM" id="SSF46579">
    <property type="entry name" value="Prefoldin"/>
    <property type="match status" value="1"/>
</dbReference>
<dbReference type="GO" id="GO:0000122">
    <property type="term" value="P:negative regulation of transcription by RNA polymerase II"/>
    <property type="evidence" value="ECO:0007669"/>
    <property type="project" value="InterPro"/>
</dbReference>
<evidence type="ECO:0000256" key="1">
    <source>
        <dbReference type="ARBA" id="ARBA00007666"/>
    </source>
</evidence>
<dbReference type="Pfam" id="PF02996">
    <property type="entry name" value="Prefoldin"/>
    <property type="match status" value="1"/>
</dbReference>
<protein>
    <submittedName>
        <fullName evidence="2">UXT</fullName>
    </submittedName>
</protein>
<keyword evidence="3" id="KW-1185">Reference proteome</keyword>
<comment type="caution">
    <text evidence="2">The sequence shown here is derived from an EMBL/GenBank/DDBJ whole genome shotgun (WGS) entry which is preliminary data.</text>
</comment>
<dbReference type="NCBIfam" id="TIGR00293">
    <property type="entry name" value="prefoldin subunit alpha"/>
    <property type="match status" value="1"/>
</dbReference>
<name>A0A6S7H8F4_PARCT</name>
<dbReference type="PANTHER" id="PTHR13345">
    <property type="entry name" value="MEDIATOR OF RNA POLYMERASE II TRANSCRIPTION SUBUNIT 10"/>
    <property type="match status" value="1"/>
</dbReference>
<dbReference type="OrthoDB" id="433124at2759"/>
<dbReference type="CDD" id="cd23158">
    <property type="entry name" value="Prefoldin_UXT"/>
    <property type="match status" value="1"/>
</dbReference>
<dbReference type="InterPro" id="IPR003994">
    <property type="entry name" value="UXT"/>
</dbReference>
<dbReference type="AlphaFoldDB" id="A0A6S7H8F4"/>
<comment type="similarity">
    <text evidence="1">Belongs to the UXT family.</text>
</comment>
<gene>
    <name evidence="2" type="ORF">PACLA_8A065284</name>
</gene>
<proteinExistence type="inferred from homology"/>